<dbReference type="InterPro" id="IPR012318">
    <property type="entry name" value="HTH_CRP"/>
</dbReference>
<dbReference type="PANTHER" id="PTHR24567">
    <property type="entry name" value="CRP FAMILY TRANSCRIPTIONAL REGULATORY PROTEIN"/>
    <property type="match status" value="1"/>
</dbReference>
<keyword evidence="1" id="KW-0805">Transcription regulation</keyword>
<dbReference type="CDD" id="cd00038">
    <property type="entry name" value="CAP_ED"/>
    <property type="match status" value="1"/>
</dbReference>
<dbReference type="GO" id="GO:0005829">
    <property type="term" value="C:cytosol"/>
    <property type="evidence" value="ECO:0007669"/>
    <property type="project" value="TreeGrafter"/>
</dbReference>
<reference evidence="6 7" key="1">
    <citation type="journal article" date="2016" name="Int. J. Syst. Evol. Microbiol.">
        <title>Caldimicrobium thiodismutans sp. nov., a sulfur-disproportionating bacterium isolated from a hot spring, and emended description of the genus Caldimicrobium.</title>
        <authorList>
            <person name="Kojima H."/>
            <person name="Umezawa K."/>
            <person name="Fukui M."/>
        </authorList>
    </citation>
    <scope>NUCLEOTIDE SEQUENCE [LARGE SCALE GENOMIC DNA]</scope>
    <source>
        <strain evidence="6 7">TF1</strain>
    </source>
</reference>
<evidence type="ECO:0000313" key="6">
    <source>
        <dbReference type="EMBL" id="BAU23495.1"/>
    </source>
</evidence>
<feature type="domain" description="HTH crp-type" evidence="5">
    <location>
        <begin position="151"/>
        <end position="219"/>
    </location>
</feature>
<dbReference type="KEGG" id="cthi:THC_1116"/>
<name>A0A0U5AHX9_9BACT</name>
<evidence type="ECO:0000313" key="7">
    <source>
        <dbReference type="Proteomes" id="UP000068196"/>
    </source>
</evidence>
<evidence type="ECO:0000259" key="5">
    <source>
        <dbReference type="PROSITE" id="PS51063"/>
    </source>
</evidence>
<organism evidence="6 7">
    <name type="scientific">Caldimicrobium thiodismutans</name>
    <dbReference type="NCBI Taxonomy" id="1653476"/>
    <lineage>
        <taxon>Bacteria</taxon>
        <taxon>Pseudomonadati</taxon>
        <taxon>Thermodesulfobacteriota</taxon>
        <taxon>Thermodesulfobacteria</taxon>
        <taxon>Thermodesulfobacteriales</taxon>
        <taxon>Thermodesulfobacteriaceae</taxon>
        <taxon>Caldimicrobium</taxon>
    </lineage>
</organism>
<dbReference type="PANTHER" id="PTHR24567:SF68">
    <property type="entry name" value="DNA-BINDING TRANSCRIPTIONAL DUAL REGULATOR CRP"/>
    <property type="match status" value="1"/>
</dbReference>
<reference evidence="7" key="2">
    <citation type="journal article" date="2016" name="Int. J. Syst. Evol. Microbiol.">
        <title>Caldimicrobium thiodismutans sp. nov., a sulfur-disproportionating bacterium isolated from a hot spring.</title>
        <authorList>
            <person name="Kojima H."/>
            <person name="Umezawa K."/>
            <person name="Fukui M."/>
        </authorList>
    </citation>
    <scope>NUCLEOTIDE SEQUENCE [LARGE SCALE GENOMIC DNA]</scope>
    <source>
        <strain evidence="7">TF1</strain>
    </source>
</reference>
<dbReference type="GO" id="GO:0003700">
    <property type="term" value="F:DNA-binding transcription factor activity"/>
    <property type="evidence" value="ECO:0007669"/>
    <property type="project" value="TreeGrafter"/>
</dbReference>
<dbReference type="InterPro" id="IPR050397">
    <property type="entry name" value="Env_Response_Regulators"/>
</dbReference>
<gene>
    <name evidence="6" type="ORF">THC_1116</name>
</gene>
<dbReference type="RefSeq" id="WP_068514536.1">
    <property type="nucleotide sequence ID" value="NZ_AP014945.1"/>
</dbReference>
<evidence type="ECO:0000256" key="1">
    <source>
        <dbReference type="ARBA" id="ARBA00023015"/>
    </source>
</evidence>
<dbReference type="PRINTS" id="PR00034">
    <property type="entry name" value="HTHCRP"/>
</dbReference>
<dbReference type="Proteomes" id="UP000068196">
    <property type="component" value="Chromosome"/>
</dbReference>
<keyword evidence="7" id="KW-1185">Reference proteome</keyword>
<keyword evidence="3" id="KW-0804">Transcription</keyword>
<feature type="domain" description="Cyclic nucleotide-binding" evidence="4">
    <location>
        <begin position="17"/>
        <end position="137"/>
    </location>
</feature>
<dbReference type="Pfam" id="PF13545">
    <property type="entry name" value="HTH_Crp_2"/>
    <property type="match status" value="1"/>
</dbReference>
<proteinExistence type="predicted"/>
<sequence>MTEEKTLLTEVLKNSFIFKGLSDELLREFSNLAVIKSFEKNQEIFGEGKPALGFFLILEGQVKIFKLSSKGKEQIIHILGPGEIFAEVVLAGVETYPAYAQAISPVKVAFFEKSGFLKLVQRKPELALNLIALFSIKLRSLVKTIENLTLRESGERLLHYLWELSEEGKKKDIELRVNKSHLALLLGITPETLSRLFQKYREEGLIELERNRIILLKPEKLHQIIRSF</sequence>
<protein>
    <submittedName>
        <fullName evidence="6">Transcriptional regulator</fullName>
    </submittedName>
</protein>
<dbReference type="InterPro" id="IPR018490">
    <property type="entry name" value="cNMP-bd_dom_sf"/>
</dbReference>
<dbReference type="Gene3D" id="1.10.10.10">
    <property type="entry name" value="Winged helix-like DNA-binding domain superfamily/Winged helix DNA-binding domain"/>
    <property type="match status" value="1"/>
</dbReference>
<dbReference type="STRING" id="1653476.THC_1116"/>
<dbReference type="Pfam" id="PF00027">
    <property type="entry name" value="cNMP_binding"/>
    <property type="match status" value="1"/>
</dbReference>
<dbReference type="Gene3D" id="2.60.120.10">
    <property type="entry name" value="Jelly Rolls"/>
    <property type="match status" value="1"/>
</dbReference>
<dbReference type="OrthoDB" id="892842at2"/>
<dbReference type="SMART" id="SM00419">
    <property type="entry name" value="HTH_CRP"/>
    <property type="match status" value="1"/>
</dbReference>
<evidence type="ECO:0000256" key="2">
    <source>
        <dbReference type="ARBA" id="ARBA00023125"/>
    </source>
</evidence>
<accession>A0A0U5AHX9</accession>
<dbReference type="InterPro" id="IPR000595">
    <property type="entry name" value="cNMP-bd_dom"/>
</dbReference>
<dbReference type="InterPro" id="IPR014710">
    <property type="entry name" value="RmlC-like_jellyroll"/>
</dbReference>
<dbReference type="PROSITE" id="PS51063">
    <property type="entry name" value="HTH_CRP_2"/>
    <property type="match status" value="1"/>
</dbReference>
<dbReference type="InterPro" id="IPR036390">
    <property type="entry name" value="WH_DNA-bd_sf"/>
</dbReference>
<dbReference type="InterPro" id="IPR036388">
    <property type="entry name" value="WH-like_DNA-bd_sf"/>
</dbReference>
<dbReference type="SUPFAM" id="SSF46785">
    <property type="entry name" value="Winged helix' DNA-binding domain"/>
    <property type="match status" value="1"/>
</dbReference>
<dbReference type="AlphaFoldDB" id="A0A0U5AHX9"/>
<dbReference type="EMBL" id="AP014945">
    <property type="protein sequence ID" value="BAU23495.1"/>
    <property type="molecule type" value="Genomic_DNA"/>
</dbReference>
<keyword evidence="2" id="KW-0238">DNA-binding</keyword>
<dbReference type="SUPFAM" id="SSF51206">
    <property type="entry name" value="cAMP-binding domain-like"/>
    <property type="match status" value="1"/>
</dbReference>
<dbReference type="GO" id="GO:0003677">
    <property type="term" value="F:DNA binding"/>
    <property type="evidence" value="ECO:0007669"/>
    <property type="project" value="UniProtKB-KW"/>
</dbReference>
<dbReference type="PROSITE" id="PS50042">
    <property type="entry name" value="CNMP_BINDING_3"/>
    <property type="match status" value="1"/>
</dbReference>
<evidence type="ECO:0000256" key="3">
    <source>
        <dbReference type="ARBA" id="ARBA00023163"/>
    </source>
</evidence>
<evidence type="ECO:0000259" key="4">
    <source>
        <dbReference type="PROSITE" id="PS50042"/>
    </source>
</evidence>
<dbReference type="SMART" id="SM00100">
    <property type="entry name" value="cNMP"/>
    <property type="match status" value="1"/>
</dbReference>